<evidence type="ECO:0000313" key="1">
    <source>
        <dbReference type="EMBL" id="TNM27438.1"/>
    </source>
</evidence>
<reference evidence="1 2" key="1">
    <citation type="submission" date="2019-06" db="EMBL/GenBank/DDBJ databases">
        <title>Draft genome of Streptomyces sedi sp. JCM16909.</title>
        <authorList>
            <person name="Klykleung N."/>
            <person name="Tanasupawat S."/>
            <person name="Kudo T."/>
            <person name="Yuki M."/>
            <person name="Ohkuma M."/>
        </authorList>
    </citation>
    <scope>NUCLEOTIDE SEQUENCE [LARGE SCALE GENOMIC DNA]</scope>
    <source>
        <strain evidence="1 2">JCM 16909</strain>
    </source>
</reference>
<keyword evidence="2" id="KW-1185">Reference proteome</keyword>
<name>A0A5C4UVB2_9ACTN</name>
<evidence type="ECO:0000313" key="2">
    <source>
        <dbReference type="Proteomes" id="UP000311713"/>
    </source>
</evidence>
<dbReference type="SUPFAM" id="SSF52833">
    <property type="entry name" value="Thioredoxin-like"/>
    <property type="match status" value="1"/>
</dbReference>
<dbReference type="EMBL" id="VDGT01000017">
    <property type="protein sequence ID" value="TNM27438.1"/>
    <property type="molecule type" value="Genomic_DNA"/>
</dbReference>
<dbReference type="InterPro" id="IPR036249">
    <property type="entry name" value="Thioredoxin-like_sf"/>
</dbReference>
<dbReference type="Proteomes" id="UP000311713">
    <property type="component" value="Unassembled WGS sequence"/>
</dbReference>
<dbReference type="AlphaFoldDB" id="A0A5C4UVB2"/>
<accession>A0A5C4UVB2</accession>
<proteinExistence type="predicted"/>
<comment type="caution">
    <text evidence="1">The sequence shown here is derived from an EMBL/GenBank/DDBJ whole genome shotgun (WGS) entry which is preliminary data.</text>
</comment>
<dbReference type="OrthoDB" id="3295094at2"/>
<sequence length="140" mass="14586">MSKRSRRAAAAPKPGAAAARPTVTVCCGCCCGTLKVPGLDHAAQLKDLRQALDGIATVRVTDCLDACERANVIVVQPSAAGRKAGGRPVWLGLVNDPDATADITAWVENGGPGVTDAPDILDLYRFQPSRRVQAELHGDA</sequence>
<protein>
    <submittedName>
        <fullName evidence="1">(2Fe-2S) ferredoxin domain-containing protein</fullName>
    </submittedName>
</protein>
<dbReference type="RefSeq" id="WP_139647492.1">
    <property type="nucleotide sequence ID" value="NZ_BAAAZS010000053.1"/>
</dbReference>
<organism evidence="1 2">
    <name type="scientific">Streptomyces sedi</name>
    <dbReference type="NCBI Taxonomy" id="555059"/>
    <lineage>
        <taxon>Bacteria</taxon>
        <taxon>Bacillati</taxon>
        <taxon>Actinomycetota</taxon>
        <taxon>Actinomycetes</taxon>
        <taxon>Kitasatosporales</taxon>
        <taxon>Streptomycetaceae</taxon>
        <taxon>Streptomyces</taxon>
    </lineage>
</organism>
<gene>
    <name evidence="1" type="ORF">FH715_20485</name>
</gene>